<feature type="region of interest" description="Disordered" evidence="1">
    <location>
        <begin position="1"/>
        <end position="130"/>
    </location>
</feature>
<comment type="caution">
    <text evidence="2">The sequence shown here is derived from an EMBL/GenBank/DDBJ whole genome shotgun (WGS) entry which is preliminary data.</text>
</comment>
<reference evidence="2 3" key="1">
    <citation type="submission" date="2023-03" db="EMBL/GenBank/DDBJ databases">
        <title>High recombination rates correlate with genetic variation in Cardiocondyla obscurior ants.</title>
        <authorList>
            <person name="Errbii M."/>
        </authorList>
    </citation>
    <scope>NUCLEOTIDE SEQUENCE [LARGE SCALE GENOMIC DNA]</scope>
    <source>
        <strain evidence="2">Alpha-2009</strain>
        <tissue evidence="2">Whole body</tissue>
    </source>
</reference>
<feature type="compositionally biased region" description="Low complexity" evidence="1">
    <location>
        <begin position="52"/>
        <end position="67"/>
    </location>
</feature>
<dbReference type="Proteomes" id="UP001430953">
    <property type="component" value="Unassembled WGS sequence"/>
</dbReference>
<gene>
    <name evidence="2" type="ORF">PUN28_002658</name>
</gene>
<name>A0AAW2GVD4_9HYME</name>
<dbReference type="AlphaFoldDB" id="A0AAW2GVD4"/>
<accession>A0AAW2GVD4</accession>
<proteinExistence type="predicted"/>
<feature type="compositionally biased region" description="Polar residues" evidence="1">
    <location>
        <begin position="1"/>
        <end position="23"/>
    </location>
</feature>
<evidence type="ECO:0000313" key="2">
    <source>
        <dbReference type="EMBL" id="KAL0131243.1"/>
    </source>
</evidence>
<evidence type="ECO:0000256" key="1">
    <source>
        <dbReference type="SAM" id="MobiDB-lite"/>
    </source>
</evidence>
<evidence type="ECO:0000313" key="3">
    <source>
        <dbReference type="Proteomes" id="UP001430953"/>
    </source>
</evidence>
<dbReference type="EMBL" id="JADYXP020000002">
    <property type="protein sequence ID" value="KAL0131243.1"/>
    <property type="molecule type" value="Genomic_DNA"/>
</dbReference>
<sequence>MEHYQTSPLQRISDGSPSKSMRSSLFRAPDGRRPAARARGRRDLISSAIGRPPASSPSLPLVPSTAKSPPPSSTPLTAPSPTAPLSPILSPSPSSFFSSSSSLVAREPSSREFSSGAKPTRASRYISQRR</sequence>
<keyword evidence="3" id="KW-1185">Reference proteome</keyword>
<protein>
    <submittedName>
        <fullName evidence="2">Uncharacterized protein</fullName>
    </submittedName>
</protein>
<organism evidence="2 3">
    <name type="scientific">Cardiocondyla obscurior</name>
    <dbReference type="NCBI Taxonomy" id="286306"/>
    <lineage>
        <taxon>Eukaryota</taxon>
        <taxon>Metazoa</taxon>
        <taxon>Ecdysozoa</taxon>
        <taxon>Arthropoda</taxon>
        <taxon>Hexapoda</taxon>
        <taxon>Insecta</taxon>
        <taxon>Pterygota</taxon>
        <taxon>Neoptera</taxon>
        <taxon>Endopterygota</taxon>
        <taxon>Hymenoptera</taxon>
        <taxon>Apocrita</taxon>
        <taxon>Aculeata</taxon>
        <taxon>Formicoidea</taxon>
        <taxon>Formicidae</taxon>
        <taxon>Myrmicinae</taxon>
        <taxon>Cardiocondyla</taxon>
    </lineage>
</organism>
<feature type="compositionally biased region" description="Low complexity" evidence="1">
    <location>
        <begin position="74"/>
        <end position="103"/>
    </location>
</feature>